<dbReference type="Pfam" id="PF13086">
    <property type="entry name" value="AAA_11"/>
    <property type="match status" value="1"/>
</dbReference>
<dbReference type="InterPro" id="IPR041677">
    <property type="entry name" value="DNA2/NAM7_AAA_11"/>
</dbReference>
<proteinExistence type="predicted"/>
<dbReference type="Gene3D" id="3.40.50.300">
    <property type="entry name" value="P-loop containing nucleotide triphosphate hydrolases"/>
    <property type="match status" value="1"/>
</dbReference>
<dbReference type="GO" id="GO:0004386">
    <property type="term" value="F:helicase activity"/>
    <property type="evidence" value="ECO:0007669"/>
    <property type="project" value="InterPro"/>
</dbReference>
<keyword evidence="4" id="KW-1185">Reference proteome</keyword>
<dbReference type="InterPro" id="IPR027417">
    <property type="entry name" value="P-loop_NTPase"/>
</dbReference>
<feature type="domain" description="DNA2/NAM7 helicase helicase" evidence="2">
    <location>
        <begin position="412"/>
        <end position="484"/>
    </location>
</feature>
<accession>A0AA39IBP2</accession>
<dbReference type="SUPFAM" id="SSF52540">
    <property type="entry name" value="P-loop containing nucleoside triphosphate hydrolases"/>
    <property type="match status" value="1"/>
</dbReference>
<evidence type="ECO:0000256" key="1">
    <source>
        <dbReference type="SAM" id="MobiDB-lite"/>
    </source>
</evidence>
<dbReference type="InterPro" id="IPR045055">
    <property type="entry name" value="DNA2/NAM7-like"/>
</dbReference>
<organism evidence="3 4">
    <name type="scientific">Steinernema hermaphroditum</name>
    <dbReference type="NCBI Taxonomy" id="289476"/>
    <lineage>
        <taxon>Eukaryota</taxon>
        <taxon>Metazoa</taxon>
        <taxon>Ecdysozoa</taxon>
        <taxon>Nematoda</taxon>
        <taxon>Chromadorea</taxon>
        <taxon>Rhabditida</taxon>
        <taxon>Tylenchina</taxon>
        <taxon>Panagrolaimomorpha</taxon>
        <taxon>Strongyloidoidea</taxon>
        <taxon>Steinernematidae</taxon>
        <taxon>Steinernema</taxon>
    </lineage>
</organism>
<protein>
    <recommendedName>
        <fullName evidence="2">DNA2/NAM7 helicase helicase domain-containing protein</fullName>
    </recommendedName>
</protein>
<dbReference type="PANTHER" id="PTHR10887">
    <property type="entry name" value="DNA2/NAM7 HELICASE FAMILY"/>
    <property type="match status" value="1"/>
</dbReference>
<evidence type="ECO:0000313" key="4">
    <source>
        <dbReference type="Proteomes" id="UP001175271"/>
    </source>
</evidence>
<comment type="caution">
    <text evidence="3">The sequence shown here is derived from an EMBL/GenBank/DDBJ whole genome shotgun (WGS) entry which is preliminary data.</text>
</comment>
<evidence type="ECO:0000313" key="3">
    <source>
        <dbReference type="EMBL" id="KAK0420675.1"/>
    </source>
</evidence>
<dbReference type="PANTHER" id="PTHR10887:SF495">
    <property type="entry name" value="HELICASE SENATAXIN ISOFORM X1-RELATED"/>
    <property type="match status" value="1"/>
</dbReference>
<feature type="compositionally biased region" description="Acidic residues" evidence="1">
    <location>
        <begin position="34"/>
        <end position="44"/>
    </location>
</feature>
<dbReference type="EMBL" id="JAUCMV010000002">
    <property type="protein sequence ID" value="KAK0420675.1"/>
    <property type="molecule type" value="Genomic_DNA"/>
</dbReference>
<feature type="region of interest" description="Disordered" evidence="1">
    <location>
        <begin position="1"/>
        <end position="54"/>
    </location>
</feature>
<gene>
    <name evidence="3" type="ORF">QR680_014821</name>
</gene>
<sequence>MRLSNHVFDMRPEMPGYPYPNPTTLRAGAKTPNNDEDANEEDDEGVHSVDKNRGEGIPKIEKIFADLIDQFSHTMLHKLNEAGQAQRIRSGQNIVQLCAACGRSVDYARKDLGAKRRPGERSEVPGRQHYIKSKCQLSCVACGKHGCTHTKMDWKHFTEEVLRPQHFAIATSRLCCKRFPIAAMAPKRVLGWARRVLHANLTYQPVLDALEHEKDAFEKQFDDLKELPLALRRATDQDLRDEDVDLRARPFLYVVDKSRTEARLIDRCLDIGDDVAAELWDSTGSRIVSQKTICIRETFFGTYVYFMNKNGNVCDIVPGHNEALGNSVAEFTCTIHPKRFLQREILRCWRRLSHNFETLVAPGSRLSSPNRPPLRFRGPPGPTDQEQYPAVEFVNLTEFQERTIAWLCSVFNLNEEQTKAVRMCYGTSLCSVHGPPGTGKTTTAAVLLIVFLVVDTLTKGCVDEVIVASATNTAVDNFLRAFHKRVTQLEEHRLLAIDQDFCGVDGFNSTLFRTAIKNVVKAAKGVFPSKKAPEAMIYRRYGRYAIRDENLTDMYSRSKVQRKVPKLRVITWLLDSQA</sequence>
<dbReference type="Proteomes" id="UP001175271">
    <property type="component" value="Unassembled WGS sequence"/>
</dbReference>
<name>A0AA39IBP2_9BILA</name>
<feature type="compositionally biased region" description="Basic and acidic residues" evidence="1">
    <location>
        <begin position="45"/>
        <end position="54"/>
    </location>
</feature>
<dbReference type="AlphaFoldDB" id="A0AA39IBP2"/>
<evidence type="ECO:0000259" key="2">
    <source>
        <dbReference type="Pfam" id="PF13086"/>
    </source>
</evidence>
<reference evidence="3" key="1">
    <citation type="submission" date="2023-06" db="EMBL/GenBank/DDBJ databases">
        <title>Genomic analysis of the entomopathogenic nematode Steinernema hermaphroditum.</title>
        <authorList>
            <person name="Schwarz E.M."/>
            <person name="Heppert J.K."/>
            <person name="Baniya A."/>
            <person name="Schwartz H.T."/>
            <person name="Tan C.-H."/>
            <person name="Antoshechkin I."/>
            <person name="Sternberg P.W."/>
            <person name="Goodrich-Blair H."/>
            <person name="Dillman A.R."/>
        </authorList>
    </citation>
    <scope>NUCLEOTIDE SEQUENCE</scope>
    <source>
        <strain evidence="3">PS9179</strain>
        <tissue evidence="3">Whole animal</tissue>
    </source>
</reference>